<dbReference type="Proteomes" id="UP001480973">
    <property type="component" value="Unassembled WGS sequence"/>
</dbReference>
<reference evidence="1 2" key="1">
    <citation type="submission" date="2024-03" db="EMBL/GenBank/DDBJ databases">
        <title>Human intestinal bacterial collection.</title>
        <authorList>
            <person name="Pauvert C."/>
            <person name="Hitch T.C.A."/>
            <person name="Clavel T."/>
        </authorList>
    </citation>
    <scope>NUCLEOTIDE SEQUENCE [LARGE SCALE GENOMIC DNA]</scope>
    <source>
        <strain evidence="1 2">CLA-JM-H10</strain>
    </source>
</reference>
<evidence type="ECO:0000313" key="2">
    <source>
        <dbReference type="Proteomes" id="UP001480973"/>
    </source>
</evidence>
<dbReference type="EMBL" id="JBBMES010000003">
    <property type="protein sequence ID" value="MEQ2534386.1"/>
    <property type="molecule type" value="Genomic_DNA"/>
</dbReference>
<evidence type="ECO:0000313" key="1">
    <source>
        <dbReference type="EMBL" id="MEQ2534386.1"/>
    </source>
</evidence>
<accession>A0ABV1GMN9</accession>
<dbReference type="Gene3D" id="1.10.1070.20">
    <property type="match status" value="1"/>
</dbReference>
<keyword evidence="2" id="KW-1185">Reference proteome</keyword>
<sequence>MSYTLKLFDTELLKFDVIENLADPVVHILWLDESKKELLPLGMDATDKGLASWLKHRSIPKNRAYVNSFLAKCGLSANRPMDVILVCKGLSLNDSYWITDETFTESFESENLYDNNFSRVLAWTAFTGYGSSIRSTFASSPEFTTNGMLPKCWRRLNDKIYLYKGATSGASNTGNEPYSELYAYMVAERMDINAIPYRAAKWKGNLCSVCELFTNKHLSYVPVGRLIKSGGMKAVRQFYESLGQQFVSALNEMIVFDAVICNTDRHYGNFGVLVDSDANKIVAPAPLFDHGNSLFNLAGEENWKSEKVLQNYVETLFPCVYDDFISEAKTVMNDEIKEKLRKLLTFDIKKTGKYNYSSKKLKIMNEIIKTRVSILLQN</sequence>
<name>A0ABV1GMN9_9FIRM</name>
<protein>
    <submittedName>
        <fullName evidence="1">XRE family transcriptional regulator</fullName>
    </submittedName>
</protein>
<organism evidence="1 2">
    <name type="scientific">Lachnospira intestinalis</name>
    <dbReference type="NCBI Taxonomy" id="3133158"/>
    <lineage>
        <taxon>Bacteria</taxon>
        <taxon>Bacillati</taxon>
        <taxon>Bacillota</taxon>
        <taxon>Clostridia</taxon>
        <taxon>Lachnospirales</taxon>
        <taxon>Lachnospiraceae</taxon>
        <taxon>Lachnospira</taxon>
    </lineage>
</organism>
<comment type="caution">
    <text evidence="1">The sequence shown here is derived from an EMBL/GenBank/DDBJ whole genome shotgun (WGS) entry which is preliminary data.</text>
</comment>
<gene>
    <name evidence="1" type="ORF">WMO38_04585</name>
</gene>
<proteinExistence type="predicted"/>